<evidence type="ECO:0000256" key="7">
    <source>
        <dbReference type="ARBA" id="ARBA00023016"/>
    </source>
</evidence>
<comment type="caution">
    <text evidence="8">The sequence shown here is derived from an EMBL/GenBank/DDBJ whole genome shotgun (WGS) entry which is preliminary data.</text>
</comment>
<dbReference type="EMBL" id="JBBDHC010000003">
    <property type="protein sequence ID" value="MEJ1248596.1"/>
    <property type="molecule type" value="Genomic_DNA"/>
</dbReference>
<keyword evidence="2" id="KW-1277">Toxin-antitoxin system</keyword>
<keyword evidence="9" id="KW-1185">Reference proteome</keyword>
<evidence type="ECO:0000256" key="3">
    <source>
        <dbReference type="ARBA" id="ARBA00022722"/>
    </source>
</evidence>
<dbReference type="SUPFAM" id="SSF54786">
    <property type="entry name" value="YcfA/nrd intein domain"/>
    <property type="match status" value="1"/>
</dbReference>
<dbReference type="GO" id="GO:0016787">
    <property type="term" value="F:hydrolase activity"/>
    <property type="evidence" value="ECO:0007669"/>
    <property type="project" value="UniProtKB-KW"/>
</dbReference>
<evidence type="ECO:0000313" key="9">
    <source>
        <dbReference type="Proteomes" id="UP001364472"/>
    </source>
</evidence>
<dbReference type="RefSeq" id="WP_337334316.1">
    <property type="nucleotide sequence ID" value="NZ_JBBDHC010000003.1"/>
</dbReference>
<dbReference type="AlphaFoldDB" id="A0AAW9R3C1"/>
<dbReference type="Pfam" id="PF07927">
    <property type="entry name" value="HicA_toxin"/>
    <property type="match status" value="1"/>
</dbReference>
<evidence type="ECO:0000256" key="4">
    <source>
        <dbReference type="ARBA" id="ARBA00022759"/>
    </source>
</evidence>
<dbReference type="InterPro" id="IPR012933">
    <property type="entry name" value="HicA_mRNA_interferase"/>
</dbReference>
<accession>A0AAW9R3C1</accession>
<gene>
    <name evidence="8" type="ORF">WB794_02765</name>
</gene>
<dbReference type="Proteomes" id="UP001364472">
    <property type="component" value="Unassembled WGS sequence"/>
</dbReference>
<organism evidence="8 9">
    <name type="scientific">Denitratimonas tolerans</name>
    <dbReference type="NCBI Taxonomy" id="1338420"/>
    <lineage>
        <taxon>Bacteria</taxon>
        <taxon>Pseudomonadati</taxon>
        <taxon>Pseudomonadota</taxon>
        <taxon>Gammaproteobacteria</taxon>
        <taxon>Lysobacterales</taxon>
        <taxon>Lysobacteraceae</taxon>
        <taxon>Denitratimonas</taxon>
    </lineage>
</organism>
<evidence type="ECO:0000313" key="8">
    <source>
        <dbReference type="EMBL" id="MEJ1248596.1"/>
    </source>
</evidence>
<proteinExistence type="inferred from homology"/>
<keyword evidence="5" id="KW-0378">Hydrolase</keyword>
<evidence type="ECO:0000256" key="2">
    <source>
        <dbReference type="ARBA" id="ARBA00022649"/>
    </source>
</evidence>
<keyword evidence="6" id="KW-0694">RNA-binding</keyword>
<comment type="similarity">
    <text evidence="1">Belongs to the HicA mRNA interferase family.</text>
</comment>
<evidence type="ECO:0000256" key="5">
    <source>
        <dbReference type="ARBA" id="ARBA00022801"/>
    </source>
</evidence>
<evidence type="ECO:0000256" key="1">
    <source>
        <dbReference type="ARBA" id="ARBA00006620"/>
    </source>
</evidence>
<dbReference type="Gene3D" id="3.30.920.30">
    <property type="entry name" value="Hypothetical protein"/>
    <property type="match status" value="1"/>
</dbReference>
<name>A0AAW9R3C1_9GAMM</name>
<reference evidence="8 9" key="1">
    <citation type="journal article" date="2016" name="Antonie Van Leeuwenhoek">
        <title>Denitratimonas tolerans gen. nov., sp. nov., a denitrifying bacterium isolated from a bioreactor for tannery wastewater treatment.</title>
        <authorList>
            <person name="Han S.I."/>
            <person name="Kim J.O."/>
            <person name="Lee Y.R."/>
            <person name="Ekpeghere K.I."/>
            <person name="Koh S.C."/>
            <person name="Whang K.S."/>
        </authorList>
    </citation>
    <scope>NUCLEOTIDE SEQUENCE [LARGE SCALE GENOMIC DNA]</scope>
    <source>
        <strain evidence="8 9">KACC 17565</strain>
    </source>
</reference>
<keyword evidence="4" id="KW-0255">Endonuclease</keyword>
<dbReference type="GO" id="GO:0003729">
    <property type="term" value="F:mRNA binding"/>
    <property type="evidence" value="ECO:0007669"/>
    <property type="project" value="InterPro"/>
</dbReference>
<sequence length="76" mass="8206">MKLPHDLDGDALIRTLARIGYGKARQVGSHVRLTLRDHPEHHLAVSLHSSLRVGTLAAVPDDVAARLGVGRADLLE</sequence>
<keyword evidence="3" id="KW-0540">Nuclease</keyword>
<dbReference type="GO" id="GO:0004519">
    <property type="term" value="F:endonuclease activity"/>
    <property type="evidence" value="ECO:0007669"/>
    <property type="project" value="UniProtKB-KW"/>
</dbReference>
<evidence type="ECO:0000256" key="6">
    <source>
        <dbReference type="ARBA" id="ARBA00022884"/>
    </source>
</evidence>
<keyword evidence="7" id="KW-0346">Stress response</keyword>
<dbReference type="InterPro" id="IPR038570">
    <property type="entry name" value="HicA_sf"/>
</dbReference>
<protein>
    <submittedName>
        <fullName evidence="8">Type II toxin-antitoxin system HicA family toxin</fullName>
    </submittedName>
</protein>